<protein>
    <submittedName>
        <fullName evidence="1">Uncharacterized protein</fullName>
    </submittedName>
</protein>
<proteinExistence type="predicted"/>
<evidence type="ECO:0000313" key="2">
    <source>
        <dbReference type="EMBL" id="EST46941.1"/>
    </source>
</evidence>
<accession>V6M0Z9</accession>
<sequence length="126" mass="14564">MSTEWLFIHTEQRQVWNLVYHMYTAMMKQASSMMQPALGQVWNAHTVPGVFVTKLFTYLMHCTVSSDGSSSIRKQRGTIRWRHLYVSTGMHLIRLFDPLGQNLAFTLYMGVQLVDAFSVDRCIVDT</sequence>
<organism evidence="1">
    <name type="scientific">Spironucleus salmonicida</name>
    <dbReference type="NCBI Taxonomy" id="348837"/>
    <lineage>
        <taxon>Eukaryota</taxon>
        <taxon>Metamonada</taxon>
        <taxon>Diplomonadida</taxon>
        <taxon>Hexamitidae</taxon>
        <taxon>Hexamitinae</taxon>
        <taxon>Spironucleus</taxon>
    </lineage>
</organism>
<dbReference type="EMBL" id="KI546060">
    <property type="protein sequence ID" value="EST46834.1"/>
    <property type="molecule type" value="Genomic_DNA"/>
</dbReference>
<evidence type="ECO:0000313" key="1">
    <source>
        <dbReference type="EMBL" id="EST46834.1"/>
    </source>
</evidence>
<name>V6M0Z9_9EUKA</name>
<reference evidence="1" key="1">
    <citation type="journal article" date="2014" name="PLoS Genet.">
        <title>The Genome of Spironucleus salmonicida Highlights a Fish Pathogen Adapted to Fluctuating Environments.</title>
        <authorList>
            <person name="Xu F."/>
            <person name="Jerlstrom-Hultqvist J."/>
            <person name="Einarsson E."/>
            <person name="Astvaldsson A."/>
            <person name="Svard S.G."/>
            <person name="Andersson J.O."/>
        </authorList>
    </citation>
    <scope>NUCLEOTIDE SEQUENCE</scope>
</reference>
<dbReference type="AlphaFoldDB" id="V6M0Z9"/>
<dbReference type="EMBL" id="KI546057">
    <property type="protein sequence ID" value="EST46941.1"/>
    <property type="molecule type" value="Genomic_DNA"/>
</dbReference>
<gene>
    <name evidence="2" type="ORF">SS50377_13098</name>
    <name evidence="1" type="ORF">SS50377_13132</name>
</gene>